<reference evidence="1 2" key="1">
    <citation type="submission" date="2018-05" db="EMBL/GenBank/DDBJ databases">
        <title>Kurthia sibirica genome sequence.</title>
        <authorList>
            <person name="Maclea K.S."/>
            <person name="Goen A.E."/>
        </authorList>
    </citation>
    <scope>NUCLEOTIDE SEQUENCE [LARGE SCALE GENOMIC DNA]</scope>
    <source>
        <strain evidence="1 2">ATCC 49154</strain>
    </source>
</reference>
<sequence length="187" mass="20517">MKLDQIQIRTTDAKIDLTISDSQQYIKQREAKQFIEQPAATLQISHKDAKLLVDSSQAYRDLGLLSPKESVQQFAQNGLIAVQEGVSRRVSEGNALMNIGKNSGNAIVNVAKQHDTFEQQRLGIEWKPSVGAVKIKYVAGSLQINIQANKPKIDVKLGGVDHQATRSDVSGTVIQRPTVETTVIKGE</sequence>
<evidence type="ECO:0000313" key="2">
    <source>
        <dbReference type="Proteomes" id="UP000245938"/>
    </source>
</evidence>
<name>A0A2U3AMP8_9BACL</name>
<dbReference type="AlphaFoldDB" id="A0A2U3AMP8"/>
<dbReference type="Proteomes" id="UP000245938">
    <property type="component" value="Unassembled WGS sequence"/>
</dbReference>
<proteinExistence type="predicted"/>
<organism evidence="1 2">
    <name type="scientific">Kurthia sibirica</name>
    <dbReference type="NCBI Taxonomy" id="202750"/>
    <lineage>
        <taxon>Bacteria</taxon>
        <taxon>Bacillati</taxon>
        <taxon>Bacillota</taxon>
        <taxon>Bacilli</taxon>
        <taxon>Bacillales</taxon>
        <taxon>Caryophanaceae</taxon>
        <taxon>Kurthia</taxon>
    </lineage>
</organism>
<protein>
    <submittedName>
        <fullName evidence="1">Uncharacterized protein</fullName>
    </submittedName>
</protein>
<keyword evidence="2" id="KW-1185">Reference proteome</keyword>
<dbReference type="InterPro" id="IPR045527">
    <property type="entry name" value="DUF6470"/>
</dbReference>
<gene>
    <name evidence="1" type="ORF">DEX24_06205</name>
</gene>
<dbReference type="RefSeq" id="WP_109305550.1">
    <property type="nucleotide sequence ID" value="NZ_BJUF01000049.1"/>
</dbReference>
<evidence type="ECO:0000313" key="1">
    <source>
        <dbReference type="EMBL" id="PWI25792.1"/>
    </source>
</evidence>
<dbReference type="OrthoDB" id="2112831at2"/>
<dbReference type="Pfam" id="PF20074">
    <property type="entry name" value="DUF6470"/>
    <property type="match status" value="1"/>
</dbReference>
<dbReference type="EMBL" id="QFVR01000006">
    <property type="protein sequence ID" value="PWI25792.1"/>
    <property type="molecule type" value="Genomic_DNA"/>
</dbReference>
<accession>A0A2U3AMP8</accession>
<comment type="caution">
    <text evidence="1">The sequence shown here is derived from an EMBL/GenBank/DDBJ whole genome shotgun (WGS) entry which is preliminary data.</text>
</comment>